<feature type="transmembrane region" description="Helical" evidence="1">
    <location>
        <begin position="150"/>
        <end position="171"/>
    </location>
</feature>
<evidence type="ECO:0000313" key="2">
    <source>
        <dbReference type="EMBL" id="SIQ14358.1"/>
    </source>
</evidence>
<organism evidence="2 3">
    <name type="scientific">Marinobacterium stanieri</name>
    <dbReference type="NCBI Taxonomy" id="49186"/>
    <lineage>
        <taxon>Bacteria</taxon>
        <taxon>Pseudomonadati</taxon>
        <taxon>Pseudomonadota</taxon>
        <taxon>Gammaproteobacteria</taxon>
        <taxon>Oceanospirillales</taxon>
        <taxon>Oceanospirillaceae</taxon>
        <taxon>Marinobacterium</taxon>
    </lineage>
</organism>
<keyword evidence="1" id="KW-0472">Membrane</keyword>
<keyword evidence="1" id="KW-0812">Transmembrane</keyword>
<proteinExistence type="predicted"/>
<keyword evidence="3" id="KW-1185">Reference proteome</keyword>
<sequence>MTNPLPLYIAIIGWLIVLLLNNRTLKRSEISRIKDRLIDKLDSCISWLDSEINSDAFEPSLAEVQLSGKATLIELKVRQLNHYVGTELLPVSEISNIRALDVFQPNKAELLVEATETISDLIEKVEIRYDEFYFSTPLPKRLWMSHRQTMMGAFLSLLLIIAFLTSTRLMIE</sequence>
<dbReference type="EMBL" id="FTMN01000002">
    <property type="protein sequence ID" value="SIQ14358.1"/>
    <property type="molecule type" value="Genomic_DNA"/>
</dbReference>
<gene>
    <name evidence="2" type="ORF">SAMN05421647_102420</name>
</gene>
<protein>
    <submittedName>
        <fullName evidence="2">Uncharacterized protein</fullName>
    </submittedName>
</protein>
<name>A0A1N6QCS9_9GAMM</name>
<keyword evidence="1" id="KW-1133">Transmembrane helix</keyword>
<evidence type="ECO:0000313" key="3">
    <source>
        <dbReference type="Proteomes" id="UP000186895"/>
    </source>
</evidence>
<dbReference type="STRING" id="49186.SAMN05421647_102420"/>
<reference evidence="2 3" key="1">
    <citation type="submission" date="2017-01" db="EMBL/GenBank/DDBJ databases">
        <authorList>
            <person name="Mah S.A."/>
            <person name="Swanson W.J."/>
            <person name="Moy G.W."/>
            <person name="Vacquier V.D."/>
        </authorList>
    </citation>
    <scope>NUCLEOTIDE SEQUENCE [LARGE SCALE GENOMIC DNA]</scope>
    <source>
        <strain evidence="2 3">DSM 7027</strain>
    </source>
</reference>
<dbReference type="Proteomes" id="UP000186895">
    <property type="component" value="Unassembled WGS sequence"/>
</dbReference>
<dbReference type="AlphaFoldDB" id="A0A1N6QCS9"/>
<accession>A0A1N6QCS9</accession>
<feature type="transmembrane region" description="Helical" evidence="1">
    <location>
        <begin position="6"/>
        <end position="25"/>
    </location>
</feature>
<dbReference type="RefSeq" id="WP_076461880.1">
    <property type="nucleotide sequence ID" value="NZ_FTMN01000002.1"/>
</dbReference>
<evidence type="ECO:0000256" key="1">
    <source>
        <dbReference type="SAM" id="Phobius"/>
    </source>
</evidence>